<dbReference type="GO" id="GO:0016740">
    <property type="term" value="F:transferase activity"/>
    <property type="evidence" value="ECO:0007669"/>
    <property type="project" value="UniProtKB-KW"/>
</dbReference>
<dbReference type="Pfam" id="PF13692">
    <property type="entry name" value="Glyco_trans_1_4"/>
    <property type="match status" value="1"/>
</dbReference>
<dbReference type="SUPFAM" id="SSF53756">
    <property type="entry name" value="UDP-Glycosyltransferase/glycogen phosphorylase"/>
    <property type="match status" value="1"/>
</dbReference>
<reference evidence="1 2" key="1">
    <citation type="submission" date="2020-12" db="EMBL/GenBank/DDBJ databases">
        <title>HMF7856_wgs.fasta genome submission.</title>
        <authorList>
            <person name="Kang H."/>
            <person name="Kim H."/>
            <person name="Joh K."/>
        </authorList>
    </citation>
    <scope>NUCLEOTIDE SEQUENCE [LARGE SCALE GENOMIC DNA]</scope>
    <source>
        <strain evidence="1 2">HMF7856</strain>
    </source>
</reference>
<dbReference type="RefSeq" id="WP_157523811.1">
    <property type="nucleotide sequence ID" value="NZ_CP066775.1"/>
</dbReference>
<accession>A0A6I4IMY1</accession>
<gene>
    <name evidence="1" type="ORF">GO620_007255</name>
</gene>
<dbReference type="KEGG" id="mgik:GO620_007255"/>
<dbReference type="EMBL" id="CP066775">
    <property type="protein sequence ID" value="QQL51237.1"/>
    <property type="molecule type" value="Genomic_DNA"/>
</dbReference>
<sequence>MIKGRDILIVCQQAWDIEIGSNCKNIAIEFSKHNRVLYVNPALDRITMIRHRSDKKIKRRLNVINKKEAGLIKISENIWNLYPDKLLESINWLRSEWLFKLFNKRNNKVFAEVIKRALTALDFKDTIIFNDGDMFRSLYLKELLRPSFSIYYYRDNYLATDYYRRHGKISQPLVIKKSDLCLTNSDYLADYCKKYNSNSFNIGQGCDVASFINFSSPHLPADIAVIPKPVIGYVGALLTSRLDIEILLHIARYNPDWNIVLIGPEDDSFVSSELHLLKNVHFLGAKHGDDLAAYISAFDICINPQVINELTVGNYPRKIDEYLAMGKPVVATKTLAMDMFKTYAYTANSKEQYLTLIKRALEEDSPEAHADRIRFASMHTWTNHVNAIYNAITRTLSSRYKAPHQLQLFDNPITA</sequence>
<dbReference type="PANTHER" id="PTHR12526">
    <property type="entry name" value="GLYCOSYLTRANSFERASE"/>
    <property type="match status" value="1"/>
</dbReference>
<organism evidence="1 2">
    <name type="scientific">Mucilaginibacter ginkgonis</name>
    <dbReference type="NCBI Taxonomy" id="2682091"/>
    <lineage>
        <taxon>Bacteria</taxon>
        <taxon>Pseudomonadati</taxon>
        <taxon>Bacteroidota</taxon>
        <taxon>Sphingobacteriia</taxon>
        <taxon>Sphingobacteriales</taxon>
        <taxon>Sphingobacteriaceae</taxon>
        <taxon>Mucilaginibacter</taxon>
    </lineage>
</organism>
<protein>
    <submittedName>
        <fullName evidence="1">Glycosyltransferase</fullName>
    </submittedName>
</protein>
<evidence type="ECO:0000313" key="2">
    <source>
        <dbReference type="Proteomes" id="UP000429232"/>
    </source>
</evidence>
<dbReference type="Gene3D" id="3.40.50.11010">
    <property type="match status" value="1"/>
</dbReference>
<dbReference type="AlphaFoldDB" id="A0A6I4IMY1"/>
<dbReference type="Proteomes" id="UP000429232">
    <property type="component" value="Chromosome"/>
</dbReference>
<evidence type="ECO:0000313" key="1">
    <source>
        <dbReference type="EMBL" id="QQL51237.1"/>
    </source>
</evidence>
<keyword evidence="2" id="KW-1185">Reference proteome</keyword>
<dbReference type="PANTHER" id="PTHR12526:SF630">
    <property type="entry name" value="GLYCOSYLTRANSFERASE"/>
    <property type="match status" value="1"/>
</dbReference>
<proteinExistence type="predicted"/>
<name>A0A6I4IMY1_9SPHI</name>
<dbReference type="Gene3D" id="3.40.50.2000">
    <property type="entry name" value="Glycogen Phosphorylase B"/>
    <property type="match status" value="1"/>
</dbReference>
<keyword evidence="1" id="KW-0808">Transferase</keyword>